<proteinExistence type="predicted"/>
<feature type="compositionally biased region" description="Basic residues" evidence="1">
    <location>
        <begin position="254"/>
        <end position="276"/>
    </location>
</feature>
<organism evidence="2 3">
    <name type="scientific">Bimuria novae-zelandiae CBS 107.79</name>
    <dbReference type="NCBI Taxonomy" id="1447943"/>
    <lineage>
        <taxon>Eukaryota</taxon>
        <taxon>Fungi</taxon>
        <taxon>Dikarya</taxon>
        <taxon>Ascomycota</taxon>
        <taxon>Pezizomycotina</taxon>
        <taxon>Dothideomycetes</taxon>
        <taxon>Pleosporomycetidae</taxon>
        <taxon>Pleosporales</taxon>
        <taxon>Massarineae</taxon>
        <taxon>Didymosphaeriaceae</taxon>
        <taxon>Bimuria</taxon>
    </lineage>
</organism>
<evidence type="ECO:0000256" key="1">
    <source>
        <dbReference type="SAM" id="MobiDB-lite"/>
    </source>
</evidence>
<evidence type="ECO:0000313" key="2">
    <source>
        <dbReference type="EMBL" id="KAF1980448.1"/>
    </source>
</evidence>
<dbReference type="EMBL" id="ML976656">
    <property type="protein sequence ID" value="KAF1980448.1"/>
    <property type="molecule type" value="Genomic_DNA"/>
</dbReference>
<dbReference type="OrthoDB" id="3790830at2759"/>
<accession>A0A6A5VUL5</accession>
<dbReference type="AlphaFoldDB" id="A0A6A5VUL5"/>
<protein>
    <submittedName>
        <fullName evidence="2">Uncharacterized protein</fullName>
    </submittedName>
</protein>
<feature type="region of interest" description="Disordered" evidence="1">
    <location>
        <begin position="189"/>
        <end position="276"/>
    </location>
</feature>
<name>A0A6A5VUL5_9PLEO</name>
<evidence type="ECO:0000313" key="3">
    <source>
        <dbReference type="Proteomes" id="UP000800036"/>
    </source>
</evidence>
<keyword evidence="3" id="KW-1185">Reference proteome</keyword>
<dbReference type="Proteomes" id="UP000800036">
    <property type="component" value="Unassembled WGS sequence"/>
</dbReference>
<feature type="region of interest" description="Disordered" evidence="1">
    <location>
        <begin position="139"/>
        <end position="163"/>
    </location>
</feature>
<reference evidence="2" key="1">
    <citation type="journal article" date="2020" name="Stud. Mycol.">
        <title>101 Dothideomycetes genomes: a test case for predicting lifestyles and emergence of pathogens.</title>
        <authorList>
            <person name="Haridas S."/>
            <person name="Albert R."/>
            <person name="Binder M."/>
            <person name="Bloem J."/>
            <person name="Labutti K."/>
            <person name="Salamov A."/>
            <person name="Andreopoulos B."/>
            <person name="Baker S."/>
            <person name="Barry K."/>
            <person name="Bills G."/>
            <person name="Bluhm B."/>
            <person name="Cannon C."/>
            <person name="Castanera R."/>
            <person name="Culley D."/>
            <person name="Daum C."/>
            <person name="Ezra D."/>
            <person name="Gonzalez J."/>
            <person name="Henrissat B."/>
            <person name="Kuo A."/>
            <person name="Liang C."/>
            <person name="Lipzen A."/>
            <person name="Lutzoni F."/>
            <person name="Magnuson J."/>
            <person name="Mondo S."/>
            <person name="Nolan M."/>
            <person name="Ohm R."/>
            <person name="Pangilinan J."/>
            <person name="Park H.-J."/>
            <person name="Ramirez L."/>
            <person name="Alfaro M."/>
            <person name="Sun H."/>
            <person name="Tritt A."/>
            <person name="Yoshinaga Y."/>
            <person name="Zwiers L.-H."/>
            <person name="Turgeon B."/>
            <person name="Goodwin S."/>
            <person name="Spatafora J."/>
            <person name="Crous P."/>
            <person name="Grigoriev I."/>
        </authorList>
    </citation>
    <scope>NUCLEOTIDE SEQUENCE</scope>
    <source>
        <strain evidence="2">CBS 107.79</strain>
    </source>
</reference>
<sequence>MSFNSFPVQNFQFVSYNGRLESKPTGRRKHTKPILPNNHEYTALDEYPSTDLALPSHRAGDGLVSADENVCNLKIFSCKGDISCLCGSYPQDKQGMKVEHFVPRGTSKEALSEKSSGQPALFEGDSSEFAIVIADNQSESDADNDDDGYSHNPNLGTQKHDRFDDASLLTSDHHDKKGMEDAFSSELVGGYKSRVSGPPRRKLSSTPSTPPTGPLIMEIGQPMQEANGETFRRAHTTIHKPQGPIDMKAEKQARRVSSRRKHEQQQQRRIRERYQR</sequence>
<gene>
    <name evidence="2" type="ORF">BU23DRAFT_562793</name>
</gene>